<feature type="domain" description="Glutamine amidotransferase type-2" evidence="2">
    <location>
        <begin position="2"/>
        <end position="267"/>
    </location>
</feature>
<comment type="caution">
    <text evidence="3">The sequence shown here is derived from an EMBL/GenBank/DDBJ whole genome shotgun (WGS) entry which is preliminary data.</text>
</comment>
<dbReference type="InterPro" id="IPR029055">
    <property type="entry name" value="Ntn_hydrolases_N"/>
</dbReference>
<evidence type="ECO:0000313" key="3">
    <source>
        <dbReference type="EMBL" id="GJD90201.1"/>
    </source>
</evidence>
<evidence type="ECO:0000256" key="1">
    <source>
        <dbReference type="ARBA" id="ARBA00022962"/>
    </source>
</evidence>
<dbReference type="InterPro" id="IPR026869">
    <property type="entry name" value="EgtC-like"/>
</dbReference>
<dbReference type="AlphaFoldDB" id="A0AAV4ZNN9"/>
<evidence type="ECO:0000313" key="4">
    <source>
        <dbReference type="Proteomes" id="UP001055247"/>
    </source>
</evidence>
<organism evidence="3 4">
    <name type="scientific">Methylobacterium hispanicum</name>
    <dbReference type="NCBI Taxonomy" id="270350"/>
    <lineage>
        <taxon>Bacteria</taxon>
        <taxon>Pseudomonadati</taxon>
        <taxon>Pseudomonadota</taxon>
        <taxon>Alphaproteobacteria</taxon>
        <taxon>Hyphomicrobiales</taxon>
        <taxon>Methylobacteriaceae</taxon>
        <taxon>Methylobacterium</taxon>
    </lineage>
</organism>
<dbReference type="InterPro" id="IPR017932">
    <property type="entry name" value="GATase_2_dom"/>
</dbReference>
<dbReference type="Pfam" id="PF13230">
    <property type="entry name" value="GATase_4"/>
    <property type="match status" value="1"/>
</dbReference>
<keyword evidence="1" id="KW-0315">Glutamine amidotransferase</keyword>
<dbReference type="PROSITE" id="PS51278">
    <property type="entry name" value="GATASE_TYPE_2"/>
    <property type="match status" value="1"/>
</dbReference>
<dbReference type="EMBL" id="BPQO01000016">
    <property type="protein sequence ID" value="GJD90201.1"/>
    <property type="molecule type" value="Genomic_DNA"/>
</dbReference>
<dbReference type="InterPro" id="IPR052373">
    <property type="entry name" value="Gamma-glu_amide_hydrolase"/>
</dbReference>
<dbReference type="GO" id="GO:0016787">
    <property type="term" value="F:hydrolase activity"/>
    <property type="evidence" value="ECO:0007669"/>
    <property type="project" value="UniProtKB-KW"/>
</dbReference>
<evidence type="ECO:0000259" key="2">
    <source>
        <dbReference type="PROSITE" id="PS51278"/>
    </source>
</evidence>
<protein>
    <submittedName>
        <fullName evidence="3">Gamma-glutamyl-hercynylcysteine sulfoxide hydrolase</fullName>
    </submittedName>
</protein>
<proteinExistence type="predicted"/>
<keyword evidence="4" id="KW-1185">Reference proteome</keyword>
<dbReference type="Proteomes" id="UP001055247">
    <property type="component" value="Unassembled WGS sequence"/>
</dbReference>
<sequence>MCRFLAYSGEPVFLSELVCAPAHSLVHQSLHADEGKTETNGDGFGIGWYGERAEPGVYRDISPAWSDENLVNLCGQVRARTFFAHVRAATGTATARANCHPFAHGPYLFMHNGQIGGYHRIKRRLEALIPDALYDRRRGSTDSEAIFLLALANGLADDPVGAMAETLAQVRGLMQGAGVCEPLRFTALLTDGETLTAYRWACDGRPPSLYYRETETGLVVVSEPIDGCREGWTVVPKGGTLRARRGGPVTVQGPELGASAARARVAA</sequence>
<gene>
    <name evidence="3" type="primary">egtC_1</name>
    <name evidence="3" type="ORF">BHAOGJBA_3736</name>
</gene>
<dbReference type="Gene3D" id="3.60.20.10">
    <property type="entry name" value="Glutamine Phosphoribosylpyrophosphate, subunit 1, domain 1"/>
    <property type="match status" value="1"/>
</dbReference>
<dbReference type="SUPFAM" id="SSF56235">
    <property type="entry name" value="N-terminal nucleophile aminohydrolases (Ntn hydrolases)"/>
    <property type="match status" value="1"/>
</dbReference>
<reference evidence="3" key="1">
    <citation type="journal article" date="2016" name="Front. Microbiol.">
        <title>Genome Sequence of the Piezophilic, Mesophilic Sulfate-Reducing Bacterium Desulfovibrio indicus J2T.</title>
        <authorList>
            <person name="Cao J."/>
            <person name="Maignien L."/>
            <person name="Shao Z."/>
            <person name="Alain K."/>
            <person name="Jebbar M."/>
        </authorList>
    </citation>
    <scope>NUCLEOTIDE SEQUENCE</scope>
    <source>
        <strain evidence="3">DSM 16372</strain>
    </source>
</reference>
<name>A0AAV4ZNN9_9HYPH</name>
<dbReference type="PANTHER" id="PTHR43187:SF1">
    <property type="entry name" value="GLUTAMINE AMIDOTRANSFERASE DUG3-RELATED"/>
    <property type="match status" value="1"/>
</dbReference>
<keyword evidence="3" id="KW-0378">Hydrolase</keyword>
<accession>A0AAV4ZNN9</accession>
<dbReference type="PANTHER" id="PTHR43187">
    <property type="entry name" value="GLUTAMINE AMIDOTRANSFERASE DUG3-RELATED"/>
    <property type="match status" value="1"/>
</dbReference>
<dbReference type="RefSeq" id="WP_066922762.1">
    <property type="nucleotide sequence ID" value="NZ_BPQO01000016.1"/>
</dbReference>
<dbReference type="CDD" id="cd01908">
    <property type="entry name" value="YafJ"/>
    <property type="match status" value="1"/>
</dbReference>
<reference evidence="3" key="2">
    <citation type="submission" date="2021-08" db="EMBL/GenBank/DDBJ databases">
        <authorList>
            <person name="Tani A."/>
            <person name="Ola A."/>
            <person name="Ogura Y."/>
            <person name="Katsura K."/>
            <person name="Hayashi T."/>
        </authorList>
    </citation>
    <scope>NUCLEOTIDE SEQUENCE</scope>
    <source>
        <strain evidence="3">DSM 16372</strain>
    </source>
</reference>